<keyword evidence="10" id="KW-1185">Reference proteome</keyword>
<feature type="non-terminal residue" evidence="9">
    <location>
        <position position="442"/>
    </location>
</feature>
<evidence type="ECO:0000259" key="7">
    <source>
        <dbReference type="SMART" id="SM00385"/>
    </source>
</evidence>
<dbReference type="InterPro" id="IPR039361">
    <property type="entry name" value="Cyclin"/>
</dbReference>
<dbReference type="SMART" id="SM01332">
    <property type="entry name" value="Cyclin_C"/>
    <property type="match status" value="1"/>
</dbReference>
<dbReference type="Proteomes" id="UP000838878">
    <property type="component" value="Chromosome 12"/>
</dbReference>
<dbReference type="InterPro" id="IPR036915">
    <property type="entry name" value="Cyclin-like_sf"/>
</dbReference>
<dbReference type="InterPro" id="IPR013763">
    <property type="entry name" value="Cyclin-like_dom"/>
</dbReference>
<dbReference type="Gene3D" id="1.10.472.10">
    <property type="entry name" value="Cyclin-like"/>
    <property type="match status" value="2"/>
</dbReference>
<dbReference type="Pfam" id="PF00134">
    <property type="entry name" value="Cyclin_N"/>
    <property type="match status" value="1"/>
</dbReference>
<dbReference type="EMBL" id="OV170232">
    <property type="protein sequence ID" value="CAH0717287.1"/>
    <property type="molecule type" value="Genomic_DNA"/>
</dbReference>
<dbReference type="GO" id="GO:0000278">
    <property type="term" value="P:mitotic cell cycle"/>
    <property type="evidence" value="ECO:0007669"/>
    <property type="project" value="UniProtKB-ARBA"/>
</dbReference>
<feature type="domain" description="Cyclin C-terminal" evidence="8">
    <location>
        <begin position="304"/>
        <end position="421"/>
    </location>
</feature>
<accession>A0A8J9UPD6</accession>
<dbReference type="InterPro" id="IPR004367">
    <property type="entry name" value="Cyclin_C-dom"/>
</dbReference>
<feature type="domain" description="Cyclin-like" evidence="7">
    <location>
        <begin position="209"/>
        <end position="295"/>
    </location>
</feature>
<feature type="domain" description="Cyclin-like" evidence="7">
    <location>
        <begin position="308"/>
        <end position="397"/>
    </location>
</feature>
<evidence type="ECO:0000256" key="2">
    <source>
        <dbReference type="ARBA" id="ARBA00023127"/>
    </source>
</evidence>
<feature type="chain" id="PRO_5035456936" evidence="6">
    <location>
        <begin position="22"/>
        <end position="442"/>
    </location>
</feature>
<evidence type="ECO:0000313" key="9">
    <source>
        <dbReference type="EMBL" id="CAH0717287.1"/>
    </source>
</evidence>
<dbReference type="Pfam" id="PF02984">
    <property type="entry name" value="Cyclin_C"/>
    <property type="match status" value="1"/>
</dbReference>
<keyword evidence="2 4" id="KW-0195">Cyclin</keyword>
<comment type="similarity">
    <text evidence="4">Belongs to the cyclin family.</text>
</comment>
<dbReference type="SMART" id="SM00385">
    <property type="entry name" value="CYCLIN"/>
    <property type="match status" value="2"/>
</dbReference>
<dbReference type="InterPro" id="IPR006671">
    <property type="entry name" value="Cyclin_N"/>
</dbReference>
<keyword evidence="6" id="KW-0732">Signal</keyword>
<dbReference type="AlphaFoldDB" id="A0A8J9UPD6"/>
<evidence type="ECO:0000256" key="6">
    <source>
        <dbReference type="SAM" id="SignalP"/>
    </source>
</evidence>
<dbReference type="FunFam" id="1.10.472.10:FF:000003">
    <property type="entry name" value="G1/S-specific cyclin-D2"/>
    <property type="match status" value="1"/>
</dbReference>
<keyword evidence="1" id="KW-0132">Cell division</keyword>
<dbReference type="OrthoDB" id="306099at2759"/>
<feature type="region of interest" description="Disordered" evidence="5">
    <location>
        <begin position="406"/>
        <end position="442"/>
    </location>
</feature>
<gene>
    <name evidence="9" type="ORF">BINO364_LOCUS3914</name>
</gene>
<dbReference type="InterPro" id="IPR048258">
    <property type="entry name" value="Cyclins_cyclin-box"/>
</dbReference>
<dbReference type="GO" id="GO:0051301">
    <property type="term" value="P:cell division"/>
    <property type="evidence" value="ECO:0007669"/>
    <property type="project" value="UniProtKB-KW"/>
</dbReference>
<evidence type="ECO:0000256" key="1">
    <source>
        <dbReference type="ARBA" id="ARBA00022618"/>
    </source>
</evidence>
<sequence length="442" mass="48739">MRVRMIGIVVVWSLIIGPWNPSHFVNTIEREARVRKECERERKRVMYYYSNVESGETCVRASQAAASPRAPRPADHMFDGRPARSPLTVTQALAVATLFCSVPVCRSAVHKSLLATHTVGSGRKQRTASQPDKPRCGVMELLCAERVSPGGREPAALPAAPAAACDPVLLRRRVLDNLLRTEERYAITANYFGTVQTEITPHMRRVVAEWMLEVCEDQSCQEEVFPLAVSYLDRFLSTCTVGKSQLQLLGTACLLLASKLREPSSRGLPAELLVFYTANSITLTDLCSWELLVLSKLKWDVAGVTAHDFLPLLLSRLTLRGQVNKEMVHRHAQTFISLAARDYEFTLYPASTLASCSIAAALRGLGLDGHLPRLHELTGIDSDCLQTCLEQIEEMVQTVIEESQVSAPNGPGREAGGWTPPPTQDKGHSNAATPTDVRDVHF</sequence>
<dbReference type="PANTHER" id="PTHR10177">
    <property type="entry name" value="CYCLINS"/>
    <property type="match status" value="1"/>
</dbReference>
<dbReference type="PROSITE" id="PS00292">
    <property type="entry name" value="CYCLINS"/>
    <property type="match status" value="1"/>
</dbReference>
<evidence type="ECO:0000259" key="8">
    <source>
        <dbReference type="SMART" id="SM01332"/>
    </source>
</evidence>
<reference evidence="9" key="1">
    <citation type="submission" date="2021-12" db="EMBL/GenBank/DDBJ databases">
        <authorList>
            <person name="Martin H S."/>
        </authorList>
    </citation>
    <scope>NUCLEOTIDE SEQUENCE</scope>
</reference>
<dbReference type="CDD" id="cd20516">
    <property type="entry name" value="CYCLIN_CCND_rpt2"/>
    <property type="match status" value="1"/>
</dbReference>
<feature type="signal peptide" evidence="6">
    <location>
        <begin position="1"/>
        <end position="21"/>
    </location>
</feature>
<evidence type="ECO:0000256" key="3">
    <source>
        <dbReference type="ARBA" id="ARBA00023306"/>
    </source>
</evidence>
<evidence type="ECO:0000256" key="4">
    <source>
        <dbReference type="RuleBase" id="RU000383"/>
    </source>
</evidence>
<proteinExistence type="inferred from homology"/>
<name>A0A8J9UPD6_9NEOP</name>
<evidence type="ECO:0000313" key="10">
    <source>
        <dbReference type="Proteomes" id="UP000838878"/>
    </source>
</evidence>
<organism evidence="9 10">
    <name type="scientific">Brenthis ino</name>
    <name type="common">lesser marbled fritillary</name>
    <dbReference type="NCBI Taxonomy" id="405034"/>
    <lineage>
        <taxon>Eukaryota</taxon>
        <taxon>Metazoa</taxon>
        <taxon>Ecdysozoa</taxon>
        <taxon>Arthropoda</taxon>
        <taxon>Hexapoda</taxon>
        <taxon>Insecta</taxon>
        <taxon>Pterygota</taxon>
        <taxon>Neoptera</taxon>
        <taxon>Endopterygota</taxon>
        <taxon>Lepidoptera</taxon>
        <taxon>Glossata</taxon>
        <taxon>Ditrysia</taxon>
        <taxon>Papilionoidea</taxon>
        <taxon>Nymphalidae</taxon>
        <taxon>Heliconiinae</taxon>
        <taxon>Argynnini</taxon>
        <taxon>Brenthis</taxon>
    </lineage>
</organism>
<keyword evidence="3" id="KW-0131">Cell cycle</keyword>
<protein>
    <submittedName>
        <fullName evidence="9">Uncharacterized protein</fullName>
    </submittedName>
</protein>
<dbReference type="SUPFAM" id="SSF47954">
    <property type="entry name" value="Cyclin-like"/>
    <property type="match status" value="2"/>
</dbReference>
<evidence type="ECO:0000256" key="5">
    <source>
        <dbReference type="SAM" id="MobiDB-lite"/>
    </source>
</evidence>